<protein>
    <submittedName>
        <fullName evidence="2">Uncharacterized protein</fullName>
    </submittedName>
</protein>
<evidence type="ECO:0000256" key="1">
    <source>
        <dbReference type="SAM" id="MobiDB-lite"/>
    </source>
</evidence>
<reference evidence="2 3" key="2">
    <citation type="submission" date="2020-02" db="EMBL/GenBank/DDBJ databases">
        <title>Genome sequences of Thiorhodococcus mannitoliphagus and Thiorhodococcus minor, purple sulfur photosynthetic bacteria in the gammaproteobacterial family, Chromatiaceae.</title>
        <authorList>
            <person name="Aviles F.A."/>
            <person name="Meyer T.E."/>
            <person name="Kyndt J.A."/>
        </authorList>
    </citation>
    <scope>NUCLEOTIDE SEQUENCE [LARGE SCALE GENOMIC DNA]</scope>
    <source>
        <strain evidence="2 3">DSM 18266</strain>
    </source>
</reference>
<evidence type="ECO:0000313" key="2">
    <source>
        <dbReference type="EMBL" id="NEX23631.1"/>
    </source>
</evidence>
<name>A0A6P1E2Q4_9GAMM</name>
<feature type="region of interest" description="Disordered" evidence="1">
    <location>
        <begin position="62"/>
        <end position="99"/>
    </location>
</feature>
<keyword evidence="3" id="KW-1185">Reference proteome</keyword>
<dbReference type="Proteomes" id="UP000471640">
    <property type="component" value="Unassembled WGS sequence"/>
</dbReference>
<organism evidence="2 3">
    <name type="scientific">Thiorhodococcus mannitoliphagus</name>
    <dbReference type="NCBI Taxonomy" id="329406"/>
    <lineage>
        <taxon>Bacteria</taxon>
        <taxon>Pseudomonadati</taxon>
        <taxon>Pseudomonadota</taxon>
        <taxon>Gammaproteobacteria</taxon>
        <taxon>Chromatiales</taxon>
        <taxon>Chromatiaceae</taxon>
        <taxon>Thiorhodococcus</taxon>
    </lineage>
</organism>
<dbReference type="EMBL" id="JAAIJR010000256">
    <property type="protein sequence ID" value="NEX23631.1"/>
    <property type="molecule type" value="Genomic_DNA"/>
</dbReference>
<feature type="compositionally biased region" description="Polar residues" evidence="1">
    <location>
        <begin position="81"/>
        <end position="99"/>
    </location>
</feature>
<reference evidence="3" key="1">
    <citation type="journal article" date="2020" name="Microbiol. Resour. Announc.">
        <title>Draft Genome Sequences of Thiorhodococcus mannitoliphagus and Thiorhodococcus minor, Purple Sulfur Photosynthetic Bacteria in the Gammaproteobacterial Family Chromatiaceae.</title>
        <authorList>
            <person name="Aviles F.A."/>
            <person name="Meyer T.E."/>
            <person name="Kyndt J.A."/>
        </authorList>
    </citation>
    <scope>NUCLEOTIDE SEQUENCE [LARGE SCALE GENOMIC DNA]</scope>
    <source>
        <strain evidence="3">DSM 18266</strain>
    </source>
</reference>
<gene>
    <name evidence="2" type="ORF">G3480_25710</name>
</gene>
<dbReference type="RefSeq" id="WP_164657054.1">
    <property type="nucleotide sequence ID" value="NZ_JAAIJR010000256.1"/>
</dbReference>
<accession>A0A6P1E2Q4</accession>
<proteinExistence type="predicted"/>
<dbReference type="AlphaFoldDB" id="A0A6P1E2Q4"/>
<comment type="caution">
    <text evidence="2">The sequence shown here is derived from an EMBL/GenBank/DDBJ whole genome shotgun (WGS) entry which is preliminary data.</text>
</comment>
<sequence length="99" mass="11074">MFDGILQKFADRASGAVMVRALLEHLLNAERLDAWFERTSGSQYTRKFDVYDIARSGRARRSCPVAQEQTGIEKAAPSTPPANVQTTGCDIQERGNSWR</sequence>
<evidence type="ECO:0000313" key="3">
    <source>
        <dbReference type="Proteomes" id="UP000471640"/>
    </source>
</evidence>